<keyword evidence="6" id="KW-1185">Reference proteome</keyword>
<organism evidence="5 6">
    <name type="scientific">Cuscuta australis</name>
    <dbReference type="NCBI Taxonomy" id="267555"/>
    <lineage>
        <taxon>Eukaryota</taxon>
        <taxon>Viridiplantae</taxon>
        <taxon>Streptophyta</taxon>
        <taxon>Embryophyta</taxon>
        <taxon>Tracheophyta</taxon>
        <taxon>Spermatophyta</taxon>
        <taxon>Magnoliopsida</taxon>
        <taxon>eudicotyledons</taxon>
        <taxon>Gunneridae</taxon>
        <taxon>Pentapetalae</taxon>
        <taxon>asterids</taxon>
        <taxon>lamiids</taxon>
        <taxon>Solanales</taxon>
        <taxon>Convolvulaceae</taxon>
        <taxon>Cuscuteae</taxon>
        <taxon>Cuscuta</taxon>
        <taxon>Cuscuta subgen. Grammica</taxon>
        <taxon>Cuscuta sect. Cleistogrammica</taxon>
    </lineage>
</organism>
<accession>A0A328E1T3</accession>
<evidence type="ECO:0000256" key="4">
    <source>
        <dbReference type="ARBA" id="ARBA00023006"/>
    </source>
</evidence>
<protein>
    <submittedName>
        <fullName evidence="5">Uncharacterized protein</fullName>
    </submittedName>
</protein>
<dbReference type="InterPro" id="IPR012337">
    <property type="entry name" value="RNaseH-like_sf"/>
</dbReference>
<comment type="similarity">
    <text evidence="2">Belongs to the CAF1 family.</text>
</comment>
<gene>
    <name evidence="5" type="ORF">DM860_010682</name>
</gene>
<dbReference type="GO" id="GO:0006914">
    <property type="term" value="P:autophagy"/>
    <property type="evidence" value="ECO:0007669"/>
    <property type="project" value="UniProtKB-KW"/>
</dbReference>
<dbReference type="GO" id="GO:0019787">
    <property type="term" value="F:ubiquitin-like protein transferase activity"/>
    <property type="evidence" value="ECO:0007669"/>
    <property type="project" value="InterPro"/>
</dbReference>
<dbReference type="AlphaFoldDB" id="A0A328E1T3"/>
<dbReference type="InterPro" id="IPR051181">
    <property type="entry name" value="CAF1_poly(A)_ribonucleases"/>
</dbReference>
<comment type="cofactor">
    <cofactor evidence="1">
        <name>a divalent metal cation</name>
        <dbReference type="ChEBI" id="CHEBI:60240"/>
    </cofactor>
</comment>
<name>A0A328E1T3_9ASTE</name>
<dbReference type="PANTHER" id="PTHR15092:SF42">
    <property type="entry name" value="POLY(A)-SPECIFIC RIBONUCLEASE PARN-LIKE"/>
    <property type="match status" value="1"/>
</dbReference>
<dbReference type="InterPro" id="IPR007135">
    <property type="entry name" value="Atg3/Atg10"/>
</dbReference>
<dbReference type="PANTHER" id="PTHR15092">
    <property type="entry name" value="POLY A -SPECIFIC RIBONUCLEASE/TARGET OF EGR1, MEMBER 1"/>
    <property type="match status" value="1"/>
</dbReference>
<keyword evidence="3" id="KW-0833">Ubl conjugation pathway</keyword>
<evidence type="ECO:0000313" key="6">
    <source>
        <dbReference type="Proteomes" id="UP000249390"/>
    </source>
</evidence>
<dbReference type="InterPro" id="IPR006941">
    <property type="entry name" value="RNase_CAF1"/>
</dbReference>
<evidence type="ECO:0000256" key="2">
    <source>
        <dbReference type="ARBA" id="ARBA00008372"/>
    </source>
</evidence>
<sequence length="698" mass="78584">MSLERSTIDIESWDGTISSGEFYISSCAFAEKWEKFNSALPQWSWCRCPKLLGVPSSRVEGYLRVDGIIPPRRCTMEDNHECDDGGLKETVCLEEEEFIDRAALVQPERHERCHYDLHIVYSLSYGVPVLYFRAYWSDGQPLALHDVETDMPAITRLELSSFKWTFITQEDHPYLNQPWFTLHPCGTSEWMKMLFSRDTSAMALGGVAIDRRPELTLLPGSVISHSTPPKSVISKPDTPPKGSRFFNSPFALSPSGPPKSLLTRKSTVPGISYLSRAQEVAAKDHIRNPSAPSCTILSPPSRSVADSIFVERIKSRVKHWIDACNDLGKKPEDVLISSLRRMISAIEVHGSRPCLNIDTCSQRQVNLVLENELQDIGKEHNKRIRGFREVVELIASSQKPVVAHNSMNDFTFIHSKFFEPLPSTLDEFRNSLGSVFPHILDVKHLIKELGFQKNLNNIYVATSYLNSRFFAPVQVESTHQAVASDADKLRSQGHSVVKISELFAKLCFILKIDPKTPGAIEEGHPHLPPALKCYANMFDSCSTSYQGSTNEEEEVRLWAKRRERASSKNMVFLWGFQSGISTGQLKRLLHRKHVVFAGEFDVRLVDDSCAVVVFWNPGFSEALLEAMDALGEGCSSSSLKEMVSEGIRAASYDAYVKVCKLELWKPNLADSLDLALEEDESEDLSVMHNDEMIYLDDL</sequence>
<dbReference type="Gene3D" id="3.30.1460.50">
    <property type="match status" value="1"/>
</dbReference>
<evidence type="ECO:0000256" key="3">
    <source>
        <dbReference type="ARBA" id="ARBA00022786"/>
    </source>
</evidence>
<dbReference type="Pfam" id="PF04857">
    <property type="entry name" value="CAF1"/>
    <property type="match status" value="1"/>
</dbReference>
<dbReference type="EMBL" id="NQVE01000046">
    <property type="protein sequence ID" value="RAL51964.1"/>
    <property type="molecule type" value="Genomic_DNA"/>
</dbReference>
<reference evidence="5 6" key="1">
    <citation type="submission" date="2018-06" db="EMBL/GenBank/DDBJ databases">
        <title>The Genome of Cuscuta australis (Dodder) Provides Insight into the Evolution of Plant Parasitism.</title>
        <authorList>
            <person name="Liu H."/>
        </authorList>
    </citation>
    <scope>NUCLEOTIDE SEQUENCE [LARGE SCALE GENOMIC DNA]</scope>
    <source>
        <strain evidence="6">cv. Yunnan</strain>
        <tissue evidence="5">Vines</tissue>
    </source>
</reference>
<dbReference type="InterPro" id="IPR036397">
    <property type="entry name" value="RNaseH_sf"/>
</dbReference>
<dbReference type="Pfam" id="PF03987">
    <property type="entry name" value="Autophagy_act_C"/>
    <property type="match status" value="1"/>
</dbReference>
<dbReference type="Gene3D" id="3.30.420.10">
    <property type="entry name" value="Ribonuclease H-like superfamily/Ribonuclease H"/>
    <property type="match status" value="1"/>
</dbReference>
<dbReference type="GO" id="GO:0003723">
    <property type="term" value="F:RNA binding"/>
    <property type="evidence" value="ECO:0007669"/>
    <property type="project" value="TreeGrafter"/>
</dbReference>
<evidence type="ECO:0000313" key="5">
    <source>
        <dbReference type="EMBL" id="RAL51964.1"/>
    </source>
</evidence>
<dbReference type="SUPFAM" id="SSF53098">
    <property type="entry name" value="Ribonuclease H-like"/>
    <property type="match status" value="1"/>
</dbReference>
<keyword evidence="4" id="KW-0072">Autophagy</keyword>
<proteinExistence type="inferred from homology"/>
<dbReference type="GO" id="GO:0000175">
    <property type="term" value="F:3'-5'-RNA exonuclease activity"/>
    <property type="evidence" value="ECO:0007669"/>
    <property type="project" value="TreeGrafter"/>
</dbReference>
<evidence type="ECO:0000256" key="1">
    <source>
        <dbReference type="ARBA" id="ARBA00001968"/>
    </source>
</evidence>
<comment type="caution">
    <text evidence="5">The sequence shown here is derived from an EMBL/GenBank/DDBJ whole genome shotgun (WGS) entry which is preliminary data.</text>
</comment>
<dbReference type="Proteomes" id="UP000249390">
    <property type="component" value="Unassembled WGS sequence"/>
</dbReference>